<name>A0A517PIY8_9PLAN</name>
<proteinExistence type="predicted"/>
<dbReference type="EMBL" id="CP036347">
    <property type="protein sequence ID" value="QDU01388.1"/>
    <property type="molecule type" value="Genomic_DNA"/>
</dbReference>
<accession>A0A517PIY8</accession>
<organism evidence="2 4">
    <name type="scientific">Gimesia chilikensis</name>
    <dbReference type="NCBI Taxonomy" id="2605989"/>
    <lineage>
        <taxon>Bacteria</taxon>
        <taxon>Pseudomonadati</taxon>
        <taxon>Planctomycetota</taxon>
        <taxon>Planctomycetia</taxon>
        <taxon>Planctomycetales</taxon>
        <taxon>Planctomycetaceae</taxon>
        <taxon>Gimesia</taxon>
    </lineage>
</organism>
<keyword evidence="4" id="KW-1185">Reference proteome</keyword>
<dbReference type="InterPro" id="IPR002881">
    <property type="entry name" value="DUF58"/>
</dbReference>
<reference evidence="4 5" key="1">
    <citation type="submission" date="2019-02" db="EMBL/GenBank/DDBJ databases">
        <title>Deep-cultivation of Planctomycetes and their phenomic and genomic characterization uncovers novel biology.</title>
        <authorList>
            <person name="Wiegand S."/>
            <person name="Jogler M."/>
            <person name="Boedeker C."/>
            <person name="Pinto D."/>
            <person name="Vollmers J."/>
            <person name="Rivas-Marin E."/>
            <person name="Kohn T."/>
            <person name="Peeters S.H."/>
            <person name="Heuer A."/>
            <person name="Rast P."/>
            <person name="Oberbeckmann S."/>
            <person name="Bunk B."/>
            <person name="Jeske O."/>
            <person name="Meyerdierks A."/>
            <person name="Storesund J.E."/>
            <person name="Kallscheuer N."/>
            <person name="Luecker S."/>
            <person name="Lage O.M."/>
            <person name="Pohl T."/>
            <person name="Merkel B.J."/>
            <person name="Hornburger P."/>
            <person name="Mueller R.-W."/>
            <person name="Bruemmer F."/>
            <person name="Labrenz M."/>
            <person name="Spormann A.M."/>
            <person name="Op den Camp H."/>
            <person name="Overmann J."/>
            <person name="Amann R."/>
            <person name="Jetten M.S.M."/>
            <person name="Mascher T."/>
            <person name="Medema M.H."/>
            <person name="Devos D.P."/>
            <person name="Kaster A.-K."/>
            <person name="Ovreas L."/>
            <person name="Rohde M."/>
            <person name="Galperin M.Y."/>
            <person name="Jogler C."/>
        </authorList>
    </citation>
    <scope>NUCLEOTIDE SEQUENCE [LARGE SCALE GENOMIC DNA]</scope>
    <source>
        <strain evidence="2 4">HG66A1</strain>
        <strain evidence="3 5">V6</strain>
    </source>
</reference>
<dbReference type="AlphaFoldDB" id="A0A517PIY8"/>
<sequence>MTQDYRKFLLPEAISRISRLEIRARSIVEGFLSGLHRSPFFGQSVEFAQHREYAPGDDVRNIDWKVWSKTDKYYIKQYEEDTNLRTTLLVDVSESMQFGTGPLNKYEYGCTAAAALAYLLLKQQDSVGLVTFDDAIRSKVPALSKRTHLNSLLSALAAEKPAQKTDIYDVLKEVAETRSQKGTIILISDLFVNRESLFKGLRLLQYRGHDLMLLHILDDQELDFDYAGTTRFEGMEETGELVCDPRSLREGYLKAMHEFLHDVKRRCARNKFDYQTIRTSEYLDAALAHYLNHRIGMQQSIRQ</sequence>
<evidence type="ECO:0000313" key="5">
    <source>
        <dbReference type="Proteomes" id="UP000320722"/>
    </source>
</evidence>
<dbReference type="PANTHER" id="PTHR33608:SF7">
    <property type="entry name" value="DUF58 DOMAIN-CONTAINING PROTEIN"/>
    <property type="match status" value="1"/>
</dbReference>
<dbReference type="SUPFAM" id="SSF53300">
    <property type="entry name" value="vWA-like"/>
    <property type="match status" value="1"/>
</dbReference>
<dbReference type="InterPro" id="IPR036465">
    <property type="entry name" value="vWFA_dom_sf"/>
</dbReference>
<dbReference type="Proteomes" id="UP000320421">
    <property type="component" value="Chromosome"/>
</dbReference>
<evidence type="ECO:0000313" key="3">
    <source>
        <dbReference type="EMBL" id="QDU01388.1"/>
    </source>
</evidence>
<dbReference type="Pfam" id="PF01882">
    <property type="entry name" value="DUF58"/>
    <property type="match status" value="1"/>
</dbReference>
<gene>
    <name evidence="2" type="ORF">HG66A1_11050</name>
    <name evidence="3" type="ORF">V6x_10680</name>
</gene>
<dbReference type="Gene3D" id="3.40.50.410">
    <property type="entry name" value="von Willebrand factor, type A domain"/>
    <property type="match status" value="1"/>
</dbReference>
<protein>
    <submittedName>
        <fullName evidence="2">VWA domain containing CoxE-like protein</fullName>
    </submittedName>
</protein>
<evidence type="ECO:0000259" key="1">
    <source>
        <dbReference type="Pfam" id="PF01882"/>
    </source>
</evidence>
<accession>A0A517W818</accession>
<feature type="domain" description="DUF58" evidence="1">
    <location>
        <begin position="50"/>
        <end position="256"/>
    </location>
</feature>
<evidence type="ECO:0000313" key="4">
    <source>
        <dbReference type="Proteomes" id="UP000320421"/>
    </source>
</evidence>
<dbReference type="PANTHER" id="PTHR33608">
    <property type="entry name" value="BLL2464 PROTEIN"/>
    <property type="match status" value="1"/>
</dbReference>
<evidence type="ECO:0000313" key="2">
    <source>
        <dbReference type="EMBL" id="QDT19340.1"/>
    </source>
</evidence>
<dbReference type="Proteomes" id="UP000320722">
    <property type="component" value="Chromosome"/>
</dbReference>
<dbReference type="EMBL" id="CP036266">
    <property type="protein sequence ID" value="QDT19340.1"/>
    <property type="molecule type" value="Genomic_DNA"/>
</dbReference>